<evidence type="ECO:0000313" key="2">
    <source>
        <dbReference type="Proteomes" id="UP000717996"/>
    </source>
</evidence>
<dbReference type="EMBL" id="JAANIT010000426">
    <property type="protein sequence ID" value="KAG1547840.1"/>
    <property type="molecule type" value="Genomic_DNA"/>
</dbReference>
<evidence type="ECO:0000313" key="1">
    <source>
        <dbReference type="EMBL" id="KAG1547840.1"/>
    </source>
</evidence>
<dbReference type="AlphaFoldDB" id="A0A9P6YGH2"/>
<gene>
    <name evidence="1" type="ORF">G6F51_004021</name>
</gene>
<proteinExistence type="predicted"/>
<comment type="caution">
    <text evidence="1">The sequence shown here is derived from an EMBL/GenBank/DDBJ whole genome shotgun (WGS) entry which is preliminary data.</text>
</comment>
<reference evidence="1" key="1">
    <citation type="journal article" date="2020" name="Microb. Genom.">
        <title>Genetic diversity of clinical and environmental Mucorales isolates obtained from an investigation of mucormycosis cases among solid organ transplant recipients.</title>
        <authorList>
            <person name="Nguyen M.H."/>
            <person name="Kaul D."/>
            <person name="Muto C."/>
            <person name="Cheng S.J."/>
            <person name="Richter R.A."/>
            <person name="Bruno V.M."/>
            <person name="Liu G."/>
            <person name="Beyhan S."/>
            <person name="Sundermann A.J."/>
            <person name="Mounaud S."/>
            <person name="Pasculle A.W."/>
            <person name="Nierman W.C."/>
            <person name="Driscoll E."/>
            <person name="Cumbie R."/>
            <person name="Clancy C.J."/>
            <person name="Dupont C.L."/>
        </authorList>
    </citation>
    <scope>NUCLEOTIDE SEQUENCE</scope>
    <source>
        <strain evidence="1">GL16</strain>
    </source>
</reference>
<dbReference type="Proteomes" id="UP000717996">
    <property type="component" value="Unassembled WGS sequence"/>
</dbReference>
<sequence>MAAERYSEDVVKMVIKRAVTSPCTKVRNSVAKKQTLDDDYLDTDTKALIQDFLSMYPEDYTFFERLYLV</sequence>
<protein>
    <submittedName>
        <fullName evidence="1">Uncharacterized protein</fullName>
    </submittedName>
</protein>
<accession>A0A9P6YGH2</accession>
<name>A0A9P6YGH2_RHIOR</name>
<organism evidence="1 2">
    <name type="scientific">Rhizopus oryzae</name>
    <name type="common">Mucormycosis agent</name>
    <name type="synonym">Rhizopus arrhizus var. delemar</name>
    <dbReference type="NCBI Taxonomy" id="64495"/>
    <lineage>
        <taxon>Eukaryota</taxon>
        <taxon>Fungi</taxon>
        <taxon>Fungi incertae sedis</taxon>
        <taxon>Mucoromycota</taxon>
        <taxon>Mucoromycotina</taxon>
        <taxon>Mucoromycetes</taxon>
        <taxon>Mucorales</taxon>
        <taxon>Mucorineae</taxon>
        <taxon>Rhizopodaceae</taxon>
        <taxon>Rhizopus</taxon>
    </lineage>
</organism>